<gene>
    <name evidence="15" type="ORF">LSH36_1067g00036</name>
</gene>
<dbReference type="Gene3D" id="2.60.40.60">
    <property type="entry name" value="Cadherins"/>
    <property type="match status" value="7"/>
</dbReference>
<evidence type="ECO:0000256" key="3">
    <source>
        <dbReference type="ARBA" id="ARBA00022692"/>
    </source>
</evidence>
<dbReference type="PROSITE" id="PS00232">
    <property type="entry name" value="CADHERIN_1"/>
    <property type="match status" value="3"/>
</dbReference>
<dbReference type="GO" id="GO:0007156">
    <property type="term" value="P:homophilic cell adhesion via plasma membrane adhesion molecules"/>
    <property type="evidence" value="ECO:0007669"/>
    <property type="project" value="InterPro"/>
</dbReference>
<dbReference type="PROSITE" id="PS50268">
    <property type="entry name" value="CADHERIN_2"/>
    <property type="match status" value="7"/>
</dbReference>
<feature type="domain" description="Cadherin" evidence="14">
    <location>
        <begin position="509"/>
        <end position="612"/>
    </location>
</feature>
<keyword evidence="5" id="KW-0677">Repeat</keyword>
<evidence type="ECO:0000256" key="1">
    <source>
        <dbReference type="ARBA" id="ARBA00004251"/>
    </source>
</evidence>
<evidence type="ECO:0000256" key="8">
    <source>
        <dbReference type="ARBA" id="ARBA00022989"/>
    </source>
</evidence>
<keyword evidence="6 11" id="KW-0106">Calcium</keyword>
<dbReference type="PANTHER" id="PTHR24028:SF146">
    <property type="entry name" value="CADHERIN 96CB, ISOFORM D-RELATED"/>
    <property type="match status" value="1"/>
</dbReference>
<evidence type="ECO:0000259" key="14">
    <source>
        <dbReference type="PROSITE" id="PS50268"/>
    </source>
</evidence>
<keyword evidence="8 13" id="KW-1133">Transmembrane helix</keyword>
<proteinExistence type="predicted"/>
<dbReference type="FunFam" id="2.60.40.60:FF:000004">
    <property type="entry name" value="Protocadherin 1 gamma 2"/>
    <property type="match status" value="1"/>
</dbReference>
<dbReference type="PANTHER" id="PTHR24028">
    <property type="entry name" value="CADHERIN-87A"/>
    <property type="match status" value="1"/>
</dbReference>
<dbReference type="EMBL" id="JAODUP010001067">
    <property type="protein sequence ID" value="KAK2141621.1"/>
    <property type="molecule type" value="Genomic_DNA"/>
</dbReference>
<dbReference type="GO" id="GO:0005509">
    <property type="term" value="F:calcium ion binding"/>
    <property type="evidence" value="ECO:0007669"/>
    <property type="project" value="UniProtKB-UniRule"/>
</dbReference>
<dbReference type="CDD" id="cd11304">
    <property type="entry name" value="Cadherin_repeat"/>
    <property type="match status" value="7"/>
</dbReference>
<feature type="transmembrane region" description="Helical" evidence="13">
    <location>
        <begin position="844"/>
        <end position="865"/>
    </location>
</feature>
<keyword evidence="9 13" id="KW-0472">Membrane</keyword>
<sequence>MDETKHVDHMFCVRSEARNRQHSGRHECRLIQHDFITMAVHTGSPCCLIWILIATVSLVAGDIDINLEIVEEQPKGAMVINLKNAPEVREHFEKDELKKISFRFLDPAKGDKIKQYFSVEEWTGILSFAQVLDRDVPDVCRGLERCQINLDIAVNPGAAAFTIIHVTIDLLDLNDNAPTFPTDRVTKSVMESVAPGLLLPIVPASDPDSPNNGIVAYELTESGPFRLKTEWNQDGSVELNLMLTSLLDREQEDQYTLNVIAKDGGIPSRSGSVVIELTVNDKNDNSPVFEKSVYRVRVWENSDINMPLVTVRAVDGDAGDNGRVFYSFTKMSGAQYGSLFSIGRETGQISLLEPLDHESKQSIRLGVMAKDQGVGSRPAYTTVEIMVLDRNDNEPSISLATSDPLSGNAVSLTEHSPRDTFVVHISVGDPDAGDAGRIDCSIDDEVNFHLKQLYDKEYNIVTRSDIDREVASQYILALECFDHGEPSLTTSTSVIVVVKDINDHGPVFEKIKYEVILDENSSRHTSVVKVAAHDADADENGRIIYMLDEDAGDDFQIDPATGLITSIVPLDHEKIPFREFHVIAMDNAADPKYGRTLVSLTIRDADDESPTFEQKKYIFSVPEGLPARTEVGKVKATDSDGPPYNNFTYYLDGSQNDLRLFQIDHNTGMIFTRRELDRELRDLYHLIAVAQSNTVPRKSDTAQVDIHITDRNDNQPQITFPKYGNETIYLSNAVPTGYTVTTVEATDPDFGSNAELVYSISQGNENGEFTIRPSAGDILVNKPLADYDNVVFKLVIMVQDGGTPKKITVQTLNVVVAEMNFTLAESGPAYNGRNGITTSSSVPLIVGVIAGCVLISLILIIAIVMMKRKHRKKPPGKSNQFWSENETADKVKDANDLPMTLTSNVNKAPLSDIAAVVKSDILKQSQLQVGKDDSDSGCADVSHAESQGSNEDPDGYMQKHGSEMNNIVPFNHSPPQRMDSFTTWLHSESYNLNQKGNVYRVSEQNREHGANSPAATLPNPKKTVRFSEPQEHINIPSNCSDDSSLPPPPEEFSHNYYDNQDAFYGDQIGGVGYENDGAIVVIPEKSTFTTFHDGSLV</sequence>
<feature type="domain" description="Cadherin" evidence="14">
    <location>
        <begin position="188"/>
        <end position="289"/>
    </location>
</feature>
<dbReference type="FunFam" id="2.60.40.60:FF:000002">
    <property type="entry name" value="Protocadherin alpha 2"/>
    <property type="match status" value="1"/>
</dbReference>
<evidence type="ECO:0000313" key="15">
    <source>
        <dbReference type="EMBL" id="KAK2141621.1"/>
    </source>
</evidence>
<evidence type="ECO:0000256" key="5">
    <source>
        <dbReference type="ARBA" id="ARBA00022737"/>
    </source>
</evidence>
<evidence type="ECO:0000256" key="4">
    <source>
        <dbReference type="ARBA" id="ARBA00022729"/>
    </source>
</evidence>
<feature type="domain" description="Cadherin" evidence="14">
    <location>
        <begin position="290"/>
        <end position="397"/>
    </location>
</feature>
<dbReference type="InterPro" id="IPR002126">
    <property type="entry name" value="Cadherin-like_dom"/>
</dbReference>
<evidence type="ECO:0000256" key="13">
    <source>
        <dbReference type="SAM" id="Phobius"/>
    </source>
</evidence>
<feature type="region of interest" description="Disordered" evidence="12">
    <location>
        <begin position="927"/>
        <end position="962"/>
    </location>
</feature>
<dbReference type="InterPro" id="IPR020894">
    <property type="entry name" value="Cadherin_CS"/>
</dbReference>
<reference evidence="15" key="1">
    <citation type="journal article" date="2023" name="Mol. Biol. Evol.">
        <title>Third-Generation Sequencing Reveals the Adaptive Role of the Epigenome in Three Deep-Sea Polychaetes.</title>
        <authorList>
            <person name="Perez M."/>
            <person name="Aroh O."/>
            <person name="Sun Y."/>
            <person name="Lan Y."/>
            <person name="Juniper S.K."/>
            <person name="Young C.R."/>
            <person name="Angers B."/>
            <person name="Qian P.Y."/>
        </authorList>
    </citation>
    <scope>NUCLEOTIDE SEQUENCE</scope>
    <source>
        <strain evidence="15">P08H-3</strain>
    </source>
</reference>
<evidence type="ECO:0000256" key="12">
    <source>
        <dbReference type="SAM" id="MobiDB-lite"/>
    </source>
</evidence>
<dbReference type="AlphaFoldDB" id="A0AAD9IVZ5"/>
<evidence type="ECO:0000256" key="2">
    <source>
        <dbReference type="ARBA" id="ARBA00022475"/>
    </source>
</evidence>
<dbReference type="Proteomes" id="UP001208570">
    <property type="component" value="Unassembled WGS sequence"/>
</dbReference>
<dbReference type="SMART" id="SM00112">
    <property type="entry name" value="CA"/>
    <property type="match status" value="7"/>
</dbReference>
<accession>A0AAD9IVZ5</accession>
<dbReference type="InterPro" id="IPR050174">
    <property type="entry name" value="Protocadherin/Cadherin-CA"/>
</dbReference>
<organism evidence="15 16">
    <name type="scientific">Paralvinella palmiformis</name>
    <dbReference type="NCBI Taxonomy" id="53620"/>
    <lineage>
        <taxon>Eukaryota</taxon>
        <taxon>Metazoa</taxon>
        <taxon>Spiralia</taxon>
        <taxon>Lophotrochozoa</taxon>
        <taxon>Annelida</taxon>
        <taxon>Polychaeta</taxon>
        <taxon>Sedentaria</taxon>
        <taxon>Canalipalpata</taxon>
        <taxon>Terebellida</taxon>
        <taxon>Terebelliformia</taxon>
        <taxon>Alvinellidae</taxon>
        <taxon>Paralvinella</taxon>
    </lineage>
</organism>
<feature type="domain" description="Cadherin" evidence="14">
    <location>
        <begin position="68"/>
        <end position="180"/>
    </location>
</feature>
<keyword evidence="3 13" id="KW-0812">Transmembrane</keyword>
<feature type="region of interest" description="Disordered" evidence="12">
    <location>
        <begin position="1032"/>
        <end position="1054"/>
    </location>
</feature>
<keyword evidence="2" id="KW-1003">Cell membrane</keyword>
<dbReference type="Pfam" id="PF00028">
    <property type="entry name" value="Cadherin"/>
    <property type="match status" value="6"/>
</dbReference>
<dbReference type="SUPFAM" id="SSF49313">
    <property type="entry name" value="Cadherin-like"/>
    <property type="match status" value="6"/>
</dbReference>
<dbReference type="InterPro" id="IPR015919">
    <property type="entry name" value="Cadherin-like_sf"/>
</dbReference>
<feature type="domain" description="Cadherin" evidence="14">
    <location>
        <begin position="410"/>
        <end position="508"/>
    </location>
</feature>
<keyword evidence="10" id="KW-0325">Glycoprotein</keyword>
<evidence type="ECO:0000256" key="11">
    <source>
        <dbReference type="PROSITE-ProRule" id="PRU00043"/>
    </source>
</evidence>
<comment type="subcellular location">
    <subcellularLocation>
        <location evidence="1">Cell membrane</location>
        <topology evidence="1">Single-pass type I membrane protein</topology>
    </subcellularLocation>
</comment>
<keyword evidence="16" id="KW-1185">Reference proteome</keyword>
<dbReference type="GO" id="GO:0005886">
    <property type="term" value="C:plasma membrane"/>
    <property type="evidence" value="ECO:0007669"/>
    <property type="project" value="UniProtKB-SubCell"/>
</dbReference>
<dbReference type="FunFam" id="2.60.40.60:FF:000020">
    <property type="entry name" value="Dachsous cadherin-related 1b"/>
    <property type="match status" value="2"/>
</dbReference>
<dbReference type="PRINTS" id="PR00205">
    <property type="entry name" value="CADHERIN"/>
</dbReference>
<keyword evidence="4" id="KW-0732">Signal</keyword>
<keyword evidence="7" id="KW-0130">Cell adhesion</keyword>
<evidence type="ECO:0000256" key="9">
    <source>
        <dbReference type="ARBA" id="ARBA00023136"/>
    </source>
</evidence>
<name>A0AAD9IVZ5_9ANNE</name>
<feature type="domain" description="Cadherin" evidence="14">
    <location>
        <begin position="613"/>
        <end position="718"/>
    </location>
</feature>
<comment type="caution">
    <text evidence="15">The sequence shown here is derived from an EMBL/GenBank/DDBJ whole genome shotgun (WGS) entry which is preliminary data.</text>
</comment>
<feature type="domain" description="Cadherin" evidence="14">
    <location>
        <begin position="722"/>
        <end position="830"/>
    </location>
</feature>
<evidence type="ECO:0000313" key="16">
    <source>
        <dbReference type="Proteomes" id="UP001208570"/>
    </source>
</evidence>
<evidence type="ECO:0000256" key="7">
    <source>
        <dbReference type="ARBA" id="ARBA00022889"/>
    </source>
</evidence>
<evidence type="ECO:0000256" key="6">
    <source>
        <dbReference type="ARBA" id="ARBA00022837"/>
    </source>
</evidence>
<evidence type="ECO:0000256" key="10">
    <source>
        <dbReference type="ARBA" id="ARBA00023180"/>
    </source>
</evidence>
<dbReference type="FunFam" id="2.60.40.60:FF:000007">
    <property type="entry name" value="Protocadherin alpha 2"/>
    <property type="match status" value="1"/>
</dbReference>
<protein>
    <recommendedName>
        <fullName evidence="14">Cadherin domain-containing protein</fullName>
    </recommendedName>
</protein>